<sequence length="305" mass="34528">MFFWGLILIVLVNIGPSSTKCSQIPTGLYCTNLVEGTDNKTLTIQSDDDEPTTDVQFVYLRNSTGGINNKTFSNFTKLKSLDIQFSHIDKFSLNINTVNSIYLMHNSKFPALSAELMEDCCKTVSILFLVGNNDLKIETGAFKHMTNLTHLTISKQNITSLTKQFFDGLNKLTYLNLKLNGILKINENAFEDLAELNHLILSYNNFTKLEAKTFHNLKLLEAMELQGLNFSEFDLNIFSSQKELKTLELPTKLIGKLELEQLVKAFPKLETFGFSNEEKEGNTTTFIEKCKASGYNIKFSNSYDL</sequence>
<evidence type="ECO:0000313" key="6">
    <source>
        <dbReference type="Proteomes" id="UP001159042"/>
    </source>
</evidence>
<evidence type="ECO:0000256" key="1">
    <source>
        <dbReference type="ARBA" id="ARBA00022614"/>
    </source>
</evidence>
<reference evidence="5 6" key="1">
    <citation type="journal article" date="2023" name="Insect Mol. Biol.">
        <title>Genome sequencing provides insights into the evolution of gene families encoding plant cell wall-degrading enzymes in longhorned beetles.</title>
        <authorList>
            <person name="Shin N.R."/>
            <person name="Okamura Y."/>
            <person name="Kirsch R."/>
            <person name="Pauchet Y."/>
        </authorList>
    </citation>
    <scope>NUCLEOTIDE SEQUENCE [LARGE SCALE GENOMIC DNA]</scope>
    <source>
        <strain evidence="5">EAD_L_NR</strain>
    </source>
</reference>
<dbReference type="InterPro" id="IPR026906">
    <property type="entry name" value="LRR_5"/>
</dbReference>
<evidence type="ECO:0000256" key="2">
    <source>
        <dbReference type="ARBA" id="ARBA00022729"/>
    </source>
</evidence>
<name>A0AAV8VGJ8_9CUCU</name>
<dbReference type="SMART" id="SM00369">
    <property type="entry name" value="LRR_TYP"/>
    <property type="match status" value="3"/>
</dbReference>
<dbReference type="PANTHER" id="PTHR24373:SF275">
    <property type="entry name" value="TIR DOMAIN-CONTAINING PROTEIN"/>
    <property type="match status" value="1"/>
</dbReference>
<keyword evidence="3" id="KW-0677">Repeat</keyword>
<feature type="chain" id="PRO_5043709520" evidence="4">
    <location>
        <begin position="20"/>
        <end position="305"/>
    </location>
</feature>
<organism evidence="5 6">
    <name type="scientific">Exocentrus adspersus</name>
    <dbReference type="NCBI Taxonomy" id="1586481"/>
    <lineage>
        <taxon>Eukaryota</taxon>
        <taxon>Metazoa</taxon>
        <taxon>Ecdysozoa</taxon>
        <taxon>Arthropoda</taxon>
        <taxon>Hexapoda</taxon>
        <taxon>Insecta</taxon>
        <taxon>Pterygota</taxon>
        <taxon>Neoptera</taxon>
        <taxon>Endopterygota</taxon>
        <taxon>Coleoptera</taxon>
        <taxon>Polyphaga</taxon>
        <taxon>Cucujiformia</taxon>
        <taxon>Chrysomeloidea</taxon>
        <taxon>Cerambycidae</taxon>
        <taxon>Lamiinae</taxon>
        <taxon>Acanthocinini</taxon>
        <taxon>Exocentrus</taxon>
    </lineage>
</organism>
<evidence type="ECO:0000313" key="5">
    <source>
        <dbReference type="EMBL" id="KAJ8913427.1"/>
    </source>
</evidence>
<dbReference type="InterPro" id="IPR032675">
    <property type="entry name" value="LRR_dom_sf"/>
</dbReference>
<keyword evidence="2 4" id="KW-0732">Signal</keyword>
<keyword evidence="6" id="KW-1185">Reference proteome</keyword>
<dbReference type="Pfam" id="PF13306">
    <property type="entry name" value="LRR_5"/>
    <property type="match status" value="1"/>
</dbReference>
<evidence type="ECO:0000256" key="4">
    <source>
        <dbReference type="SAM" id="SignalP"/>
    </source>
</evidence>
<comment type="caution">
    <text evidence="5">The sequence shown here is derived from an EMBL/GenBank/DDBJ whole genome shotgun (WGS) entry which is preliminary data.</text>
</comment>
<accession>A0AAV8VGJ8</accession>
<dbReference type="InterPro" id="IPR003591">
    <property type="entry name" value="Leu-rich_rpt_typical-subtyp"/>
</dbReference>
<dbReference type="Gene3D" id="3.80.10.10">
    <property type="entry name" value="Ribonuclease Inhibitor"/>
    <property type="match status" value="1"/>
</dbReference>
<dbReference type="InterPro" id="IPR050328">
    <property type="entry name" value="Dev_Immune_Receptor"/>
</dbReference>
<proteinExistence type="predicted"/>
<dbReference type="EMBL" id="JANEYG010000094">
    <property type="protein sequence ID" value="KAJ8913427.1"/>
    <property type="molecule type" value="Genomic_DNA"/>
</dbReference>
<dbReference type="Proteomes" id="UP001159042">
    <property type="component" value="Unassembled WGS sequence"/>
</dbReference>
<protein>
    <submittedName>
        <fullName evidence="5">Uncharacterized protein</fullName>
    </submittedName>
</protein>
<feature type="signal peptide" evidence="4">
    <location>
        <begin position="1"/>
        <end position="19"/>
    </location>
</feature>
<dbReference type="SUPFAM" id="SSF52058">
    <property type="entry name" value="L domain-like"/>
    <property type="match status" value="1"/>
</dbReference>
<keyword evidence="1" id="KW-0433">Leucine-rich repeat</keyword>
<dbReference type="AlphaFoldDB" id="A0AAV8VGJ8"/>
<dbReference type="PANTHER" id="PTHR24373">
    <property type="entry name" value="SLIT RELATED LEUCINE-RICH REPEAT NEURONAL PROTEIN"/>
    <property type="match status" value="1"/>
</dbReference>
<gene>
    <name evidence="5" type="ORF">NQ315_017171</name>
</gene>
<evidence type="ECO:0000256" key="3">
    <source>
        <dbReference type="ARBA" id="ARBA00022737"/>
    </source>
</evidence>